<dbReference type="InterPro" id="IPR050266">
    <property type="entry name" value="AB_hydrolase_sf"/>
</dbReference>
<feature type="active site" description="Charge relay system" evidence="2">
    <location>
        <position position="221"/>
    </location>
</feature>
<dbReference type="SUPFAM" id="SSF53474">
    <property type="entry name" value="alpha/beta-Hydrolases"/>
    <property type="match status" value="1"/>
</dbReference>
<dbReference type="InterPro" id="IPR012354">
    <property type="entry name" value="Esterase_lipase"/>
</dbReference>
<dbReference type="InterPro" id="IPR022742">
    <property type="entry name" value="Hydrolase_4"/>
</dbReference>
<keyword evidence="5" id="KW-1185">Reference proteome</keyword>
<evidence type="ECO:0000313" key="4">
    <source>
        <dbReference type="EMBL" id="OJG45818.1"/>
    </source>
</evidence>
<accession>A0A1L8TNS6</accession>
<dbReference type="Pfam" id="PF12146">
    <property type="entry name" value="Hydrolase_4"/>
    <property type="match status" value="1"/>
</dbReference>
<gene>
    <name evidence="4" type="ORF">RV04_GL001584</name>
</gene>
<comment type="caution">
    <text evidence="4">The sequence shown here is derived from an EMBL/GenBank/DDBJ whole genome shotgun (WGS) entry which is preliminary data.</text>
</comment>
<dbReference type="Gene3D" id="3.40.50.1820">
    <property type="entry name" value="alpha/beta hydrolase"/>
    <property type="match status" value="1"/>
</dbReference>
<evidence type="ECO:0000256" key="1">
    <source>
        <dbReference type="ARBA" id="ARBA00022801"/>
    </source>
</evidence>
<dbReference type="AlphaFoldDB" id="A0A1L8TNS6"/>
<dbReference type="RefSeq" id="WP_071857488.1">
    <property type="nucleotide sequence ID" value="NZ_JBHSHK010000009.1"/>
</dbReference>
<dbReference type="GO" id="GO:0052689">
    <property type="term" value="F:carboxylic ester hydrolase activity"/>
    <property type="evidence" value="ECO:0007669"/>
    <property type="project" value="InterPro"/>
</dbReference>
<dbReference type="GO" id="GO:0016020">
    <property type="term" value="C:membrane"/>
    <property type="evidence" value="ECO:0007669"/>
    <property type="project" value="TreeGrafter"/>
</dbReference>
<feature type="active site" description="Charge relay system" evidence="2">
    <location>
        <position position="191"/>
    </location>
</feature>
<organism evidence="4 5">
    <name type="scientific">Enterococcus hermanniensis</name>
    <dbReference type="NCBI Taxonomy" id="249189"/>
    <lineage>
        <taxon>Bacteria</taxon>
        <taxon>Bacillati</taxon>
        <taxon>Bacillota</taxon>
        <taxon>Bacilli</taxon>
        <taxon>Lactobacillales</taxon>
        <taxon>Enterococcaceae</taxon>
        <taxon>Enterococcus</taxon>
    </lineage>
</organism>
<dbReference type="EMBL" id="JXKQ01000004">
    <property type="protein sequence ID" value="OJG45818.1"/>
    <property type="molecule type" value="Genomic_DNA"/>
</dbReference>
<dbReference type="Proteomes" id="UP000182077">
    <property type="component" value="Unassembled WGS sequence"/>
</dbReference>
<keyword evidence="1" id="KW-0378">Hydrolase</keyword>
<dbReference type="OrthoDB" id="9800213at2"/>
<feature type="domain" description="Serine aminopeptidase S33" evidence="3">
    <location>
        <begin position="14"/>
        <end position="140"/>
    </location>
</feature>
<reference evidence="4 5" key="1">
    <citation type="submission" date="2014-12" db="EMBL/GenBank/DDBJ databases">
        <title>Draft genome sequences of 29 type strains of Enterococci.</title>
        <authorList>
            <person name="Zhong Z."/>
            <person name="Sun Z."/>
            <person name="Liu W."/>
            <person name="Zhang W."/>
            <person name="Zhang H."/>
        </authorList>
    </citation>
    <scope>NUCLEOTIDE SEQUENCE [LARGE SCALE GENOMIC DNA]</scope>
    <source>
        <strain evidence="4 5">DSM 17122</strain>
    </source>
</reference>
<proteinExistence type="predicted"/>
<dbReference type="InterPro" id="IPR029058">
    <property type="entry name" value="AB_hydrolase_fold"/>
</dbReference>
<dbReference type="STRING" id="249189.RV04_GL001584"/>
<dbReference type="PANTHER" id="PTHR43798:SF31">
    <property type="entry name" value="AB HYDROLASE SUPERFAMILY PROTEIN YCLE"/>
    <property type="match status" value="1"/>
</dbReference>
<evidence type="ECO:0000259" key="3">
    <source>
        <dbReference type="Pfam" id="PF12146"/>
    </source>
</evidence>
<evidence type="ECO:0000256" key="2">
    <source>
        <dbReference type="PIRSR" id="PIRSR017388-1"/>
    </source>
</evidence>
<sequence length="254" mass="28630">MAQVPESLFLPKGKRAVLLLHAYSGSPNDVRMLARFLENLNYTVYAPLYTGHGTADPLDILNVTAEKWWQDSQQAVRFLQEKGYDEIAVLGLSMGGIYATRLLGEKSEKFIGGGFFCSPIAPVKTRVTENFLLYTKKVLERNGEQVDEEKLASYRPLVDQQLRAIEEQAEFAYEKVGKISVPFFMAQAGRDQMIEATGVFETAARLEQTAFTLKWYPTSGHVITVGSERRQFEQDVADFLATLGWREDNGEKNN</sequence>
<protein>
    <submittedName>
        <fullName evidence="4">Carboxylesterase</fullName>
    </submittedName>
</protein>
<dbReference type="PIRSF" id="PIRSF017388">
    <property type="entry name" value="Esterase_lipase"/>
    <property type="match status" value="1"/>
</dbReference>
<feature type="active site" description="Nucleophile" evidence="2">
    <location>
        <position position="93"/>
    </location>
</feature>
<name>A0A1L8TNS6_9ENTE</name>
<dbReference type="PANTHER" id="PTHR43798">
    <property type="entry name" value="MONOACYLGLYCEROL LIPASE"/>
    <property type="match status" value="1"/>
</dbReference>
<evidence type="ECO:0000313" key="5">
    <source>
        <dbReference type="Proteomes" id="UP000182077"/>
    </source>
</evidence>